<organism evidence="2">
    <name type="scientific">uncultured Rubrobacteraceae bacterium</name>
    <dbReference type="NCBI Taxonomy" id="349277"/>
    <lineage>
        <taxon>Bacteria</taxon>
        <taxon>Bacillati</taxon>
        <taxon>Actinomycetota</taxon>
        <taxon>Rubrobacteria</taxon>
        <taxon>Rubrobacterales</taxon>
        <taxon>Rubrobacteraceae</taxon>
        <taxon>environmental samples</taxon>
    </lineage>
</organism>
<accession>A0A6J4PSY3</accession>
<sequence>ERERRAEHHGAAGHGCARQLERAGARGPGQVLLPAYPGQRRRGVRHQARGRGRGRPDRALQADEHHLLRYGAQGPHLREHSPGRL</sequence>
<name>A0A6J4PSY3_9ACTN</name>
<dbReference type="EMBL" id="CADCUV010000128">
    <property type="protein sequence ID" value="CAA9424455.1"/>
    <property type="molecule type" value="Genomic_DNA"/>
</dbReference>
<evidence type="ECO:0000256" key="1">
    <source>
        <dbReference type="SAM" id="MobiDB-lite"/>
    </source>
</evidence>
<reference evidence="2" key="1">
    <citation type="submission" date="2020-02" db="EMBL/GenBank/DDBJ databases">
        <authorList>
            <person name="Meier V. D."/>
        </authorList>
    </citation>
    <scope>NUCLEOTIDE SEQUENCE</scope>
    <source>
        <strain evidence="2">AVDCRST_MAG22</strain>
    </source>
</reference>
<feature type="compositionally biased region" description="Basic residues" evidence="1">
    <location>
        <begin position="39"/>
        <end position="53"/>
    </location>
</feature>
<feature type="non-terminal residue" evidence="2">
    <location>
        <position position="1"/>
    </location>
</feature>
<protein>
    <submittedName>
        <fullName evidence="2">Uncharacterized protein</fullName>
    </submittedName>
</protein>
<feature type="compositionally biased region" description="Basic and acidic residues" evidence="1">
    <location>
        <begin position="1"/>
        <end position="10"/>
    </location>
</feature>
<feature type="non-terminal residue" evidence="2">
    <location>
        <position position="85"/>
    </location>
</feature>
<evidence type="ECO:0000313" key="2">
    <source>
        <dbReference type="EMBL" id="CAA9424455.1"/>
    </source>
</evidence>
<gene>
    <name evidence="2" type="ORF">AVDCRST_MAG22-2814</name>
</gene>
<feature type="region of interest" description="Disordered" evidence="1">
    <location>
        <begin position="1"/>
        <end position="62"/>
    </location>
</feature>
<dbReference type="AlphaFoldDB" id="A0A6J4PSY3"/>
<proteinExistence type="predicted"/>